<dbReference type="InterPro" id="IPR003594">
    <property type="entry name" value="HATPase_dom"/>
</dbReference>
<keyword evidence="6" id="KW-0472">Membrane</keyword>
<dbReference type="CDD" id="cd16917">
    <property type="entry name" value="HATPase_UhpB-NarQ-NarX-like"/>
    <property type="match status" value="1"/>
</dbReference>
<keyword evidence="9" id="KW-1185">Reference proteome</keyword>
<dbReference type="Gene3D" id="1.20.5.1930">
    <property type="match status" value="1"/>
</dbReference>
<evidence type="ECO:0000256" key="5">
    <source>
        <dbReference type="ARBA" id="ARBA00023012"/>
    </source>
</evidence>
<dbReference type="InterPro" id="IPR050482">
    <property type="entry name" value="Sensor_HK_TwoCompSys"/>
</dbReference>
<evidence type="ECO:0000256" key="3">
    <source>
        <dbReference type="ARBA" id="ARBA00022679"/>
    </source>
</evidence>
<dbReference type="Gene3D" id="1.25.40.10">
    <property type="entry name" value="Tetratricopeptide repeat domain"/>
    <property type="match status" value="3"/>
</dbReference>
<name>A0ABV5FQF5_9FLAO</name>
<gene>
    <name evidence="8" type="ORF">ACFFUQ_17185</name>
</gene>
<dbReference type="GO" id="GO:0005524">
    <property type="term" value="F:ATP binding"/>
    <property type="evidence" value="ECO:0007669"/>
    <property type="project" value="UniProtKB-KW"/>
</dbReference>
<organism evidence="8 9">
    <name type="scientific">Flavobacterium branchiarum</name>
    <dbReference type="NCBI Taxonomy" id="1114870"/>
    <lineage>
        <taxon>Bacteria</taxon>
        <taxon>Pseudomonadati</taxon>
        <taxon>Bacteroidota</taxon>
        <taxon>Flavobacteriia</taxon>
        <taxon>Flavobacteriales</taxon>
        <taxon>Flavobacteriaceae</taxon>
        <taxon>Flavobacterium</taxon>
    </lineage>
</organism>
<dbReference type="EC" id="2.7.13.3" evidence="2"/>
<evidence type="ECO:0000313" key="8">
    <source>
        <dbReference type="EMBL" id="MFB9065758.1"/>
    </source>
</evidence>
<dbReference type="Proteomes" id="UP001589589">
    <property type="component" value="Unassembled WGS sequence"/>
</dbReference>
<keyword evidence="8" id="KW-0067">ATP-binding</keyword>
<dbReference type="Gene3D" id="3.30.565.10">
    <property type="entry name" value="Histidine kinase-like ATPase, C-terminal domain"/>
    <property type="match status" value="1"/>
</dbReference>
<dbReference type="PANTHER" id="PTHR24421">
    <property type="entry name" value="NITRATE/NITRITE SENSOR PROTEIN NARX-RELATED"/>
    <property type="match status" value="1"/>
</dbReference>
<accession>A0ABV5FQF5</accession>
<keyword evidence="8" id="KW-0547">Nucleotide-binding</keyword>
<feature type="domain" description="Histidine kinase/HSP90-like ATPase" evidence="7">
    <location>
        <begin position="579"/>
        <end position="666"/>
    </location>
</feature>
<keyword evidence="3" id="KW-0808">Transferase</keyword>
<dbReference type="Pfam" id="PF02518">
    <property type="entry name" value="HATPase_c"/>
    <property type="match status" value="1"/>
</dbReference>
<evidence type="ECO:0000256" key="4">
    <source>
        <dbReference type="ARBA" id="ARBA00022777"/>
    </source>
</evidence>
<dbReference type="PROSITE" id="PS51257">
    <property type="entry name" value="PROKAR_LIPOPROTEIN"/>
    <property type="match status" value="1"/>
</dbReference>
<evidence type="ECO:0000259" key="7">
    <source>
        <dbReference type="Pfam" id="PF02518"/>
    </source>
</evidence>
<comment type="catalytic activity">
    <reaction evidence="1">
        <text>ATP + protein L-histidine = ADP + protein N-phospho-L-histidine.</text>
        <dbReference type="EC" id="2.7.13.3"/>
    </reaction>
</comment>
<dbReference type="InterPro" id="IPR011990">
    <property type="entry name" value="TPR-like_helical_dom_sf"/>
</dbReference>
<keyword evidence="4" id="KW-0418">Kinase</keyword>
<dbReference type="SMART" id="SM00028">
    <property type="entry name" value="TPR"/>
    <property type="match status" value="3"/>
</dbReference>
<dbReference type="RefSeq" id="WP_290264135.1">
    <property type="nucleotide sequence ID" value="NZ_JAUFQQ010000003.1"/>
</dbReference>
<dbReference type="SUPFAM" id="SSF55874">
    <property type="entry name" value="ATPase domain of HSP90 chaperone/DNA topoisomerase II/histidine kinase"/>
    <property type="match status" value="1"/>
</dbReference>
<dbReference type="InterPro" id="IPR019734">
    <property type="entry name" value="TPR_rpt"/>
</dbReference>
<reference evidence="8 9" key="1">
    <citation type="submission" date="2024-09" db="EMBL/GenBank/DDBJ databases">
        <authorList>
            <person name="Sun Q."/>
            <person name="Mori K."/>
        </authorList>
    </citation>
    <scope>NUCLEOTIDE SEQUENCE [LARGE SCALE GENOMIC DNA]</scope>
    <source>
        <strain evidence="8 9">CECT 7908</strain>
    </source>
</reference>
<keyword evidence="5" id="KW-0902">Two-component regulatory system</keyword>
<evidence type="ECO:0000256" key="2">
    <source>
        <dbReference type="ARBA" id="ARBA00012438"/>
    </source>
</evidence>
<dbReference type="InterPro" id="IPR036890">
    <property type="entry name" value="HATPase_C_sf"/>
</dbReference>
<comment type="caution">
    <text evidence="8">The sequence shown here is derived from an EMBL/GenBank/DDBJ whole genome shotgun (WGS) entry which is preliminary data.</text>
</comment>
<feature type="transmembrane region" description="Helical" evidence="6">
    <location>
        <begin position="410"/>
        <end position="432"/>
    </location>
</feature>
<proteinExistence type="predicted"/>
<dbReference type="SUPFAM" id="SSF48452">
    <property type="entry name" value="TPR-like"/>
    <property type="match status" value="2"/>
</dbReference>
<dbReference type="PANTHER" id="PTHR24421:SF10">
    <property type="entry name" value="NITRATE_NITRITE SENSOR PROTEIN NARQ"/>
    <property type="match status" value="1"/>
</dbReference>
<protein>
    <recommendedName>
        <fullName evidence="2">histidine kinase</fullName>
        <ecNumber evidence="2">2.7.13.3</ecNumber>
    </recommendedName>
</protein>
<evidence type="ECO:0000313" key="9">
    <source>
        <dbReference type="Proteomes" id="UP001589589"/>
    </source>
</evidence>
<keyword evidence="6" id="KW-0812">Transmembrane</keyword>
<dbReference type="EMBL" id="JBHMEX010000054">
    <property type="protein sequence ID" value="MFB9065758.1"/>
    <property type="molecule type" value="Genomic_DNA"/>
</dbReference>
<evidence type="ECO:0000256" key="1">
    <source>
        <dbReference type="ARBA" id="ARBA00000085"/>
    </source>
</evidence>
<evidence type="ECO:0000256" key="6">
    <source>
        <dbReference type="SAM" id="Phobius"/>
    </source>
</evidence>
<sequence>MKTLSRILVCLFLILSFFSCKKKENVLFNKINIDNLSENKKEQYLDSILDLLKIKKNDSVVRNLYLSISNGYYNLNKLEKSLPPSLKALELSTQANDSTRMAKALYFIGDSYRSSKKDSAYYYYLQAEKIYYKLTDYDNTARMLFSKAYVLFFDGNYIECEVEISKALKFLKNSKDLSLIYSCNALLGNCLEKLANYDKALVYHQIALDKLEMMKLSNIDKNVINKYYVASTINICNLYDLKGEYSKSIQKLQSILTKDLEEKSPIIYAATLSNLAYSKMKNGQYDNVYPMLLKAEKIAEKIGDESDILYKKINIGKYFLTQKDTLKAIEILKEANKLAIKIKNGTEILTSSKLLSDIDKKNRTYYTNKYINLSDSINTVQKNAHNKYARIEYETSRIEDENKVLTKKNLYLLIGSFVVLLLLVSVLIFRYLKFKNKELQFLIKEKKTNEEIYLLLIEQAEKINIARENEKTKIAKELHDGVMNKIYGIRMNLGFYNSKIDTETVEKRKDYIAELQNVENEIRMISHELNLNSFFEGNNFNTLLLNLINNQTDISQTKFKYVVDHSIDWKTIQNSYKINLYRIIQEAILNVNRYANAANCEVRIQKAKSNFLKLTIIDDGKGFDIKTSKTGIGINNMKERTDSLKGKFKIKSEIDNGTEITVLFNLDTIAIDTLE</sequence>
<keyword evidence="6" id="KW-1133">Transmembrane helix</keyword>